<dbReference type="OrthoDB" id="6351423at2759"/>
<gene>
    <name evidence="3" type="ORF">DNTS_032395</name>
</gene>
<name>A0A553N128_9TELE</name>
<dbReference type="GO" id="GO:0000800">
    <property type="term" value="C:lateral element"/>
    <property type="evidence" value="ECO:0007669"/>
    <property type="project" value="TreeGrafter"/>
</dbReference>
<dbReference type="GO" id="GO:0006310">
    <property type="term" value="P:DNA recombination"/>
    <property type="evidence" value="ECO:0007669"/>
    <property type="project" value="InterPro"/>
</dbReference>
<proteinExistence type="inferred from homology"/>
<comment type="similarity">
    <text evidence="2">Belongs to the MEI4L family.</text>
</comment>
<dbReference type="Proteomes" id="UP000316079">
    <property type="component" value="Unassembled WGS sequence"/>
</dbReference>
<reference evidence="3 4" key="1">
    <citation type="journal article" date="2019" name="Sci. Data">
        <title>Hybrid genome assembly and annotation of Danionella translucida.</title>
        <authorList>
            <person name="Kadobianskyi M."/>
            <person name="Schulze L."/>
            <person name="Schuelke M."/>
            <person name="Judkewitz B."/>
        </authorList>
    </citation>
    <scope>NUCLEOTIDE SEQUENCE [LARGE SCALE GENOMIC DNA]</scope>
    <source>
        <strain evidence="3 4">Bolton</strain>
    </source>
</reference>
<sequence length="369" mass="42045">MDERRSCFEGALRWYIHATRLAVAVAIIKISPPGGARLFTESLAERLKQQEESWRSRAKGLKEDLLHLKQELLLTHALLKTRSNAEPGPWMASQDDQKQFRADSECDAENISQTQSCRALIPYQTPTPPNSQIFTLRPGHWSQEQKLIKHTEFLLRLSVLQGGFEPALCTESDVVWESVVQLMDSMVEAFRQAHAGQPLGHSEQLHQASKLLAQTLSPEKARHGFSEQHSHRVEELMREMICLMLSNQQLNALSVQMVLSKCLLALGGSRVLKSPLVRLLMSLVIQMAQKLWDACEGFREDHDPVDWICYQNSFYAFWVLEHLAADGDEGVNHELRQQLESKAFPLADEFPLFSLYMWRVAGLFRTTPS</sequence>
<dbReference type="PANTHER" id="PTHR28575:SF1">
    <property type="entry name" value="MEIOSIS-SPECIFIC PROTEIN MEI4"/>
    <property type="match status" value="1"/>
</dbReference>
<evidence type="ECO:0000256" key="2">
    <source>
        <dbReference type="ARBA" id="ARBA00093453"/>
    </source>
</evidence>
<evidence type="ECO:0000256" key="1">
    <source>
        <dbReference type="ARBA" id="ARBA00023254"/>
    </source>
</evidence>
<evidence type="ECO:0000313" key="4">
    <source>
        <dbReference type="Proteomes" id="UP000316079"/>
    </source>
</evidence>
<dbReference type="GO" id="GO:0007283">
    <property type="term" value="P:spermatogenesis"/>
    <property type="evidence" value="ECO:0007669"/>
    <property type="project" value="TreeGrafter"/>
</dbReference>
<dbReference type="EMBL" id="SRMA01027142">
    <property type="protein sequence ID" value="TRY59140.1"/>
    <property type="molecule type" value="Genomic_DNA"/>
</dbReference>
<dbReference type="STRING" id="623744.A0A553N128"/>
<dbReference type="GO" id="GO:0042138">
    <property type="term" value="P:meiotic DNA double-strand break formation"/>
    <property type="evidence" value="ECO:0007669"/>
    <property type="project" value="InterPro"/>
</dbReference>
<organism evidence="3 4">
    <name type="scientific">Danionella cerebrum</name>
    <dbReference type="NCBI Taxonomy" id="2873325"/>
    <lineage>
        <taxon>Eukaryota</taxon>
        <taxon>Metazoa</taxon>
        <taxon>Chordata</taxon>
        <taxon>Craniata</taxon>
        <taxon>Vertebrata</taxon>
        <taxon>Euteleostomi</taxon>
        <taxon>Actinopterygii</taxon>
        <taxon>Neopterygii</taxon>
        <taxon>Teleostei</taxon>
        <taxon>Ostariophysi</taxon>
        <taxon>Cypriniformes</taxon>
        <taxon>Danionidae</taxon>
        <taxon>Danioninae</taxon>
        <taxon>Danionella</taxon>
    </lineage>
</organism>
<accession>A0A553N128</accession>
<dbReference type="GO" id="GO:0007129">
    <property type="term" value="P:homologous chromosome pairing at meiosis"/>
    <property type="evidence" value="ECO:0007669"/>
    <property type="project" value="TreeGrafter"/>
</dbReference>
<dbReference type="PANTHER" id="PTHR28575">
    <property type="entry name" value="MEIOSIS-SPECIFIC PROTEIN MEI4"/>
    <property type="match status" value="1"/>
</dbReference>
<dbReference type="GO" id="GO:0048477">
    <property type="term" value="P:oogenesis"/>
    <property type="evidence" value="ECO:0007669"/>
    <property type="project" value="TreeGrafter"/>
</dbReference>
<evidence type="ECO:0008006" key="5">
    <source>
        <dbReference type="Google" id="ProtNLM"/>
    </source>
</evidence>
<keyword evidence="1" id="KW-0469">Meiosis</keyword>
<protein>
    <recommendedName>
        <fullName evidence="5">Meiosis-specific protein MEI4</fullName>
    </recommendedName>
</protein>
<comment type="caution">
    <text evidence="3">The sequence shown here is derived from an EMBL/GenBank/DDBJ whole genome shotgun (WGS) entry which is preliminary data.</text>
</comment>
<dbReference type="Pfam" id="PF13971">
    <property type="entry name" value="Mei4"/>
    <property type="match status" value="1"/>
</dbReference>
<dbReference type="InterPro" id="IPR025888">
    <property type="entry name" value="MEI4"/>
</dbReference>
<keyword evidence="4" id="KW-1185">Reference proteome</keyword>
<dbReference type="AlphaFoldDB" id="A0A553N128"/>
<evidence type="ECO:0000313" key="3">
    <source>
        <dbReference type="EMBL" id="TRY59140.1"/>
    </source>
</evidence>